<dbReference type="InterPro" id="IPR027413">
    <property type="entry name" value="GROEL-like_equatorial_sf"/>
</dbReference>
<comment type="function">
    <text evidence="7 9">Together with its co-chaperonin GroES, plays an essential role in assisting protein folding. The GroEL-GroES system forms a nano-cage that allows encapsulation of the non-native substrate proteins and provides a physical environment optimized to promote and accelerate protein folding.</text>
</comment>
<name>A0A967BBU3_9PROT</name>
<keyword evidence="11" id="KW-1185">Reference proteome</keyword>
<evidence type="ECO:0000256" key="6">
    <source>
        <dbReference type="ARBA" id="ARBA00023235"/>
    </source>
</evidence>
<evidence type="ECO:0000256" key="8">
    <source>
        <dbReference type="RuleBase" id="RU000418"/>
    </source>
</evidence>
<dbReference type="InterPro" id="IPR002423">
    <property type="entry name" value="Cpn60/GroEL/TCP-1"/>
</dbReference>
<evidence type="ECO:0000256" key="1">
    <source>
        <dbReference type="ARBA" id="ARBA00006607"/>
    </source>
</evidence>
<dbReference type="GO" id="GO:0005524">
    <property type="term" value="F:ATP binding"/>
    <property type="evidence" value="ECO:0007669"/>
    <property type="project" value="UniProtKB-UniRule"/>
</dbReference>
<dbReference type="EMBL" id="WOTH01000008">
    <property type="protein sequence ID" value="NHO53507.1"/>
    <property type="molecule type" value="Genomic_DNA"/>
</dbReference>
<dbReference type="NCBIfam" id="TIGR02348">
    <property type="entry name" value="GroEL"/>
    <property type="match status" value="1"/>
</dbReference>
<evidence type="ECO:0000256" key="9">
    <source>
        <dbReference type="RuleBase" id="RU000419"/>
    </source>
</evidence>
<comment type="subunit">
    <text evidence="7 9">Forms a cylinder of 14 subunits composed of two heptameric rings stacked back-to-back. Interacts with the co-chaperonin GroES.</text>
</comment>
<feature type="binding site" evidence="7">
    <location>
        <position position="496"/>
    </location>
    <ligand>
        <name>ATP</name>
        <dbReference type="ChEBI" id="CHEBI:30616"/>
    </ligand>
</feature>
<evidence type="ECO:0000256" key="7">
    <source>
        <dbReference type="HAMAP-Rule" id="MF_00600"/>
    </source>
</evidence>
<dbReference type="CDD" id="cd03344">
    <property type="entry name" value="GroEL"/>
    <property type="match status" value="1"/>
</dbReference>
<evidence type="ECO:0000256" key="5">
    <source>
        <dbReference type="ARBA" id="ARBA00023186"/>
    </source>
</evidence>
<dbReference type="NCBIfam" id="NF009488">
    <property type="entry name" value="PRK12850.1"/>
    <property type="match status" value="1"/>
</dbReference>
<evidence type="ECO:0000256" key="2">
    <source>
        <dbReference type="ARBA" id="ARBA00022490"/>
    </source>
</evidence>
<evidence type="ECO:0000313" key="10">
    <source>
        <dbReference type="EMBL" id="NHO53507.1"/>
    </source>
</evidence>
<gene>
    <name evidence="7 10" type="primary">groL</name>
    <name evidence="7" type="synonym">groEL</name>
    <name evidence="10" type="ORF">GOB87_05940</name>
</gene>
<comment type="caution">
    <text evidence="10">The sequence shown here is derived from an EMBL/GenBank/DDBJ whole genome shotgun (WGS) entry which is preliminary data.</text>
</comment>
<feature type="binding site" evidence="7">
    <location>
        <begin position="30"/>
        <end position="33"/>
    </location>
    <ligand>
        <name>ATP</name>
        <dbReference type="ChEBI" id="CHEBI:30616"/>
    </ligand>
</feature>
<evidence type="ECO:0000313" key="11">
    <source>
        <dbReference type="Proteomes" id="UP000597459"/>
    </source>
</evidence>
<comment type="caution">
    <text evidence="7">Lacks conserved residue(s) required for the propagation of feature annotation.</text>
</comment>
<dbReference type="GO" id="GO:0042026">
    <property type="term" value="P:protein refolding"/>
    <property type="evidence" value="ECO:0007669"/>
    <property type="project" value="UniProtKB-UniRule"/>
</dbReference>
<dbReference type="Proteomes" id="UP000597459">
    <property type="component" value="Unassembled WGS sequence"/>
</dbReference>
<dbReference type="AlphaFoldDB" id="A0A967BBU3"/>
<keyword evidence="3 7" id="KW-0547">Nucleotide-binding</keyword>
<dbReference type="EC" id="5.6.1.7" evidence="7"/>
<keyword evidence="6 7" id="KW-0413">Isomerase</keyword>
<dbReference type="SUPFAM" id="SSF52029">
    <property type="entry name" value="GroEL apical domain-like"/>
    <property type="match status" value="1"/>
</dbReference>
<dbReference type="InterPro" id="IPR001844">
    <property type="entry name" value="Cpn60/GroEL"/>
</dbReference>
<dbReference type="SUPFAM" id="SSF48592">
    <property type="entry name" value="GroEL equatorial domain-like"/>
    <property type="match status" value="1"/>
</dbReference>
<keyword evidence="5 7" id="KW-0143">Chaperone</keyword>
<feature type="binding site" evidence="7">
    <location>
        <position position="415"/>
    </location>
    <ligand>
        <name>ATP</name>
        <dbReference type="ChEBI" id="CHEBI:30616"/>
    </ligand>
</feature>
<dbReference type="InterPro" id="IPR027409">
    <property type="entry name" value="GroEL-like_apical_dom_sf"/>
</dbReference>
<dbReference type="Gene3D" id="3.50.7.10">
    <property type="entry name" value="GroEL"/>
    <property type="match status" value="1"/>
</dbReference>
<dbReference type="InterPro" id="IPR018370">
    <property type="entry name" value="Chaperonin_Cpn60_CS"/>
</dbReference>
<dbReference type="PROSITE" id="PS00296">
    <property type="entry name" value="CHAPERONINS_CPN60"/>
    <property type="match status" value="1"/>
</dbReference>
<evidence type="ECO:0000256" key="3">
    <source>
        <dbReference type="ARBA" id="ARBA00022741"/>
    </source>
</evidence>
<comment type="subcellular location">
    <subcellularLocation>
        <location evidence="7">Cytoplasm</location>
    </subcellularLocation>
</comment>
<dbReference type="Gene3D" id="1.10.560.10">
    <property type="entry name" value="GroEL-like equatorial domain"/>
    <property type="match status" value="1"/>
</dbReference>
<dbReference type="NCBIfam" id="NF009487">
    <property type="entry name" value="PRK12849.1"/>
    <property type="match status" value="1"/>
</dbReference>
<dbReference type="PRINTS" id="PR00298">
    <property type="entry name" value="CHAPERONIN60"/>
</dbReference>
<sequence length="547" mass="57981">MVAKDVKFGSDARQRMLRGVDILADAVKVTLGPKGRNVVLDKSFGAPRITKDGVSVAKEIELADKFENMGAQMVREVASKTNDTAGDGTTTATVLAQAIVREGAKAVAAGMNPMDLKRGIDKAVASVVEELKKNAKKVTSPSETSQVGTISANGEKEIGEMISLAMQKVGAEGVITVEEAKGIQTELDVVEGMQFDRGYISPYFVTNAEKMTADLENPYILIHEKKLSSLQPILPLLEAVVQSGRPLVIIAEDVDGEALATLVVNKLRGGLKIAAVKAPGFGDRRKAMLEDIAILTGGQVISEDIGIKLENVTLPMLGQAKKVHINKENTTIVEGAGNSDDIKGRCKQIRAQIEETTSDYDREKLQERLAKLAGGVAVIRVGGSTEIEVKERKDRVDDALHATRAAVEEGIVPGGGTALARASLALSDLHYHNEDQKVGGEIIRKALQAPLRQIAHNAGEDGAVIAGKVLENSTYTFGFDAQAGDYKDLVAEGIIDPMKVVRTALQDAASVAGLLITTEAMVAERPEKKAPAMPAGGDMGGMGGMDF</sequence>
<keyword evidence="2 7" id="KW-0963">Cytoplasm</keyword>
<dbReference type="HAMAP" id="MF_00600">
    <property type="entry name" value="CH60"/>
    <property type="match status" value="1"/>
</dbReference>
<dbReference type="Gene3D" id="3.30.260.10">
    <property type="entry name" value="TCP-1-like chaperonin intermediate domain"/>
    <property type="match status" value="1"/>
</dbReference>
<dbReference type="NCBIfam" id="NF000592">
    <property type="entry name" value="PRK00013.1"/>
    <property type="match status" value="1"/>
</dbReference>
<proteinExistence type="inferred from homology"/>
<dbReference type="PANTHER" id="PTHR45633">
    <property type="entry name" value="60 KDA HEAT SHOCK PROTEIN, MITOCHONDRIAL"/>
    <property type="match status" value="1"/>
</dbReference>
<comment type="similarity">
    <text evidence="1 7 8">Belongs to the chaperonin (HSP60) family.</text>
</comment>
<dbReference type="GO" id="GO:0005737">
    <property type="term" value="C:cytoplasm"/>
    <property type="evidence" value="ECO:0007669"/>
    <property type="project" value="UniProtKB-SubCell"/>
</dbReference>
<reference evidence="10" key="1">
    <citation type="submission" date="2019-11" db="EMBL/GenBank/DDBJ databases">
        <title>Description of new Acetobacter species.</title>
        <authorList>
            <person name="Cleenwerck I."/>
            <person name="Sombolestani A.S."/>
        </authorList>
    </citation>
    <scope>NUCLEOTIDE SEQUENCE</scope>
    <source>
        <strain evidence="10">LMG 1626</strain>
    </source>
</reference>
<dbReference type="Pfam" id="PF00118">
    <property type="entry name" value="Cpn60_TCP1"/>
    <property type="match status" value="1"/>
</dbReference>
<dbReference type="GO" id="GO:0140662">
    <property type="term" value="F:ATP-dependent protein folding chaperone"/>
    <property type="evidence" value="ECO:0007669"/>
    <property type="project" value="InterPro"/>
</dbReference>
<dbReference type="FunFam" id="3.50.7.10:FF:000001">
    <property type="entry name" value="60 kDa chaperonin"/>
    <property type="match status" value="1"/>
</dbReference>
<dbReference type="GO" id="GO:0051082">
    <property type="term" value="F:unfolded protein binding"/>
    <property type="evidence" value="ECO:0007669"/>
    <property type="project" value="UniProtKB-UniRule"/>
</dbReference>
<dbReference type="InterPro" id="IPR027410">
    <property type="entry name" value="TCP-1-like_intermed_sf"/>
</dbReference>
<feature type="binding site" evidence="7">
    <location>
        <position position="51"/>
    </location>
    <ligand>
        <name>ATP</name>
        <dbReference type="ChEBI" id="CHEBI:30616"/>
    </ligand>
</feature>
<dbReference type="GO" id="GO:0016853">
    <property type="term" value="F:isomerase activity"/>
    <property type="evidence" value="ECO:0007669"/>
    <property type="project" value="UniProtKB-KW"/>
</dbReference>
<keyword evidence="4 7" id="KW-0067">ATP-binding</keyword>
<dbReference type="NCBIfam" id="NF009489">
    <property type="entry name" value="PRK12851.1"/>
    <property type="match status" value="1"/>
</dbReference>
<dbReference type="FunFam" id="1.10.560.10:FF:000001">
    <property type="entry name" value="60 kDa chaperonin"/>
    <property type="match status" value="1"/>
</dbReference>
<dbReference type="SUPFAM" id="SSF54849">
    <property type="entry name" value="GroEL-intermediate domain like"/>
    <property type="match status" value="1"/>
</dbReference>
<feature type="binding site" evidence="7">
    <location>
        <begin position="87"/>
        <end position="91"/>
    </location>
    <ligand>
        <name>ATP</name>
        <dbReference type="ChEBI" id="CHEBI:30616"/>
    </ligand>
</feature>
<evidence type="ECO:0000256" key="4">
    <source>
        <dbReference type="ARBA" id="ARBA00022840"/>
    </source>
</evidence>
<protein>
    <recommendedName>
        <fullName evidence="7">Chaperonin GroEL</fullName>
        <ecNumber evidence="7">5.6.1.7</ecNumber>
    </recommendedName>
    <alternativeName>
        <fullName evidence="7">60 kDa chaperonin</fullName>
    </alternativeName>
    <alternativeName>
        <fullName evidence="7">Chaperonin-60</fullName>
        <shortName evidence="7">Cpn60</shortName>
    </alternativeName>
</protein>
<organism evidence="10 11">
    <name type="scientific">Acetobacter estunensis</name>
    <dbReference type="NCBI Taxonomy" id="104097"/>
    <lineage>
        <taxon>Bacteria</taxon>
        <taxon>Pseudomonadati</taxon>
        <taxon>Pseudomonadota</taxon>
        <taxon>Alphaproteobacteria</taxon>
        <taxon>Acetobacterales</taxon>
        <taxon>Acetobacteraceae</taxon>
        <taxon>Acetobacter</taxon>
    </lineage>
</organism>
<dbReference type="RefSeq" id="WP_166313793.1">
    <property type="nucleotide sequence ID" value="NZ_WOTH01000008.1"/>
</dbReference>
<accession>A0A967BBU3</accession>